<keyword evidence="2" id="KW-1185">Reference proteome</keyword>
<organism evidence="3">
    <name type="scientific">Dissoconium aciculare CBS 342.82</name>
    <dbReference type="NCBI Taxonomy" id="1314786"/>
    <lineage>
        <taxon>Eukaryota</taxon>
        <taxon>Fungi</taxon>
        <taxon>Dikarya</taxon>
        <taxon>Ascomycota</taxon>
        <taxon>Pezizomycotina</taxon>
        <taxon>Dothideomycetes</taxon>
        <taxon>Dothideomycetidae</taxon>
        <taxon>Mycosphaerellales</taxon>
        <taxon>Dissoconiaceae</taxon>
        <taxon>Dissoconium</taxon>
    </lineage>
</organism>
<evidence type="ECO:0000256" key="1">
    <source>
        <dbReference type="SAM" id="MobiDB-lite"/>
    </source>
</evidence>
<protein>
    <submittedName>
        <fullName evidence="3">Uncharacterized protein</fullName>
    </submittedName>
</protein>
<gene>
    <name evidence="3" type="ORF">K489DRAFT_410050</name>
</gene>
<reference evidence="3" key="1">
    <citation type="submission" date="2020-01" db="EMBL/GenBank/DDBJ databases">
        <authorList>
            <consortium name="DOE Joint Genome Institute"/>
            <person name="Haridas S."/>
            <person name="Albert R."/>
            <person name="Binder M."/>
            <person name="Bloem J."/>
            <person name="Labutti K."/>
            <person name="Salamov A."/>
            <person name="Andreopoulos B."/>
            <person name="Baker S.E."/>
            <person name="Barry K."/>
            <person name="Bills G."/>
            <person name="Bluhm B.H."/>
            <person name="Cannon C."/>
            <person name="Castanera R."/>
            <person name="Culley D.E."/>
            <person name="Daum C."/>
            <person name="Ezra D."/>
            <person name="Gonzalez J.B."/>
            <person name="Henrissat B."/>
            <person name="Kuo A."/>
            <person name="Liang C."/>
            <person name="Lipzen A."/>
            <person name="Lutzoni F."/>
            <person name="Magnuson J."/>
            <person name="Mondo S."/>
            <person name="Nolan M."/>
            <person name="Ohm R."/>
            <person name="Pangilinan J."/>
            <person name="Park H.-J."/>
            <person name="Ramirez L."/>
            <person name="Alfaro M."/>
            <person name="Sun H."/>
            <person name="Tritt A."/>
            <person name="Yoshinaga Y."/>
            <person name="Zwiers L.-H."/>
            <person name="Turgeon B.G."/>
            <person name="Goodwin S.B."/>
            <person name="Spatafora J.W."/>
            <person name="Crous P.W."/>
            <person name="Grigoriev I.V."/>
        </authorList>
    </citation>
    <scope>NUCLEOTIDE SEQUENCE</scope>
    <source>
        <strain evidence="3">CBS 342.82</strain>
    </source>
</reference>
<dbReference type="OrthoDB" id="5344687at2759"/>
<feature type="region of interest" description="Disordered" evidence="1">
    <location>
        <begin position="106"/>
        <end position="174"/>
    </location>
</feature>
<reference evidence="3" key="2">
    <citation type="submission" date="2020-04" db="EMBL/GenBank/DDBJ databases">
        <authorList>
            <consortium name="NCBI Genome Project"/>
        </authorList>
    </citation>
    <scope>NUCLEOTIDE SEQUENCE</scope>
    <source>
        <strain evidence="3">CBS 342.82</strain>
    </source>
</reference>
<dbReference type="AlphaFoldDB" id="A0A6J3M4X8"/>
<sequence length="174" mass="18866">MQHDKVHPLLQQTPLTVNPFIDLPKAPTLPPNYVTLPTTLPPSMLNSAPAASRPELPAYVTSASGFAAHPSAIIAQNQTLLDQITRQRKDAAQKISEWQTGITQRDLAEKRRKAPGWLDSENRLLEPSKASTDKNTSQTASLLDELPSTDESGISVDTRKSGDDIGAAMDRAFG</sequence>
<evidence type="ECO:0000313" key="3">
    <source>
        <dbReference type="RefSeq" id="XP_033459989.1"/>
    </source>
</evidence>
<dbReference type="Proteomes" id="UP000504637">
    <property type="component" value="Unplaced"/>
</dbReference>
<accession>A0A6J3M4X8</accession>
<dbReference type="PANTHER" id="PTHR42089">
    <property type="entry name" value="YALI0F09427P"/>
    <property type="match status" value="1"/>
</dbReference>
<dbReference type="PANTHER" id="PTHR42089:SF1">
    <property type="entry name" value="YALI0F09427P"/>
    <property type="match status" value="1"/>
</dbReference>
<feature type="compositionally biased region" description="Polar residues" evidence="1">
    <location>
        <begin position="129"/>
        <end position="141"/>
    </location>
</feature>
<dbReference type="GeneID" id="54365457"/>
<dbReference type="RefSeq" id="XP_033459989.1">
    <property type="nucleotide sequence ID" value="XM_033607658.1"/>
</dbReference>
<proteinExistence type="predicted"/>
<name>A0A6J3M4X8_9PEZI</name>
<reference evidence="3" key="3">
    <citation type="submission" date="2025-08" db="UniProtKB">
        <authorList>
            <consortium name="RefSeq"/>
        </authorList>
    </citation>
    <scope>IDENTIFICATION</scope>
    <source>
        <strain evidence="3">CBS 342.82</strain>
    </source>
</reference>
<evidence type="ECO:0000313" key="2">
    <source>
        <dbReference type="Proteomes" id="UP000504637"/>
    </source>
</evidence>